<sequence length="113" mass="13135">MEKFAFGVGISPLKRCPCESQWTWKSGNISLPSSRKSMNNDIIEFYLDCDTKTLMMYNQRTKEFVTREGLQGKVRPMFEMYRVGDVLSLPCQLMSGGDEPKWKEDAKVDYEFI</sequence>
<keyword evidence="2" id="KW-1185">Reference proteome</keyword>
<evidence type="ECO:0000313" key="1">
    <source>
        <dbReference type="EMBL" id="KAJ7392738.1"/>
    </source>
</evidence>
<gene>
    <name evidence="1" type="ORF">OS493_010392</name>
</gene>
<dbReference type="Proteomes" id="UP001163046">
    <property type="component" value="Unassembled WGS sequence"/>
</dbReference>
<accession>A0A9X0A476</accession>
<comment type="caution">
    <text evidence="1">The sequence shown here is derived from an EMBL/GenBank/DDBJ whole genome shotgun (WGS) entry which is preliminary data.</text>
</comment>
<name>A0A9X0A476_9CNID</name>
<dbReference type="EMBL" id="MU825400">
    <property type="protein sequence ID" value="KAJ7392738.1"/>
    <property type="molecule type" value="Genomic_DNA"/>
</dbReference>
<dbReference type="AlphaFoldDB" id="A0A9X0A476"/>
<proteinExistence type="predicted"/>
<organism evidence="1 2">
    <name type="scientific">Desmophyllum pertusum</name>
    <dbReference type="NCBI Taxonomy" id="174260"/>
    <lineage>
        <taxon>Eukaryota</taxon>
        <taxon>Metazoa</taxon>
        <taxon>Cnidaria</taxon>
        <taxon>Anthozoa</taxon>
        <taxon>Hexacorallia</taxon>
        <taxon>Scleractinia</taxon>
        <taxon>Caryophylliina</taxon>
        <taxon>Caryophylliidae</taxon>
        <taxon>Desmophyllum</taxon>
    </lineage>
</organism>
<reference evidence="1" key="1">
    <citation type="submission" date="2023-01" db="EMBL/GenBank/DDBJ databases">
        <title>Genome assembly of the deep-sea coral Lophelia pertusa.</title>
        <authorList>
            <person name="Herrera S."/>
            <person name="Cordes E."/>
        </authorList>
    </citation>
    <scope>NUCLEOTIDE SEQUENCE</scope>
    <source>
        <strain evidence="1">USNM1676648</strain>
        <tissue evidence="1">Polyp</tissue>
    </source>
</reference>
<evidence type="ECO:0000313" key="2">
    <source>
        <dbReference type="Proteomes" id="UP001163046"/>
    </source>
</evidence>
<protein>
    <submittedName>
        <fullName evidence="1">Uncharacterized protein</fullName>
    </submittedName>
</protein>